<feature type="binding site" evidence="13">
    <location>
        <position position="13"/>
    </location>
    <ligand>
        <name>[4Fe-4S] cluster</name>
        <dbReference type="ChEBI" id="CHEBI:49883"/>
        <label>1</label>
    </ligand>
</feature>
<keyword evidence="7 13" id="KW-0408">Iron</keyword>
<dbReference type="InterPro" id="IPR007197">
    <property type="entry name" value="rSAM"/>
</dbReference>
<evidence type="ECO:0000313" key="17">
    <source>
        <dbReference type="Proteomes" id="UP000014977"/>
    </source>
</evidence>
<keyword evidence="4 13" id="KW-0808">Transferase</keyword>
<dbReference type="GO" id="GO:0051539">
    <property type="term" value="F:4 iron, 4 sulfur cluster binding"/>
    <property type="evidence" value="ECO:0007669"/>
    <property type="project" value="UniProtKB-UniRule"/>
</dbReference>
<dbReference type="OrthoDB" id="9805215at2"/>
<dbReference type="SFLD" id="SFLDF00273">
    <property type="entry name" value="(dimethylallyl)adenosine_tRNA"/>
    <property type="match status" value="1"/>
</dbReference>
<dbReference type="SFLD" id="SFLDS00029">
    <property type="entry name" value="Radical_SAM"/>
    <property type="match status" value="1"/>
</dbReference>
<evidence type="ECO:0000256" key="5">
    <source>
        <dbReference type="ARBA" id="ARBA00022691"/>
    </source>
</evidence>
<keyword evidence="8 13" id="KW-0411">Iron-sulfur</keyword>
<evidence type="ECO:0000256" key="2">
    <source>
        <dbReference type="ARBA" id="ARBA00022485"/>
    </source>
</evidence>
<dbReference type="InterPro" id="IPR005839">
    <property type="entry name" value="Methylthiotransferase"/>
</dbReference>
<evidence type="ECO:0000259" key="15">
    <source>
        <dbReference type="PROSITE" id="PS51918"/>
    </source>
</evidence>
<keyword evidence="2 13" id="KW-0004">4Fe-4S</keyword>
<dbReference type="InterPro" id="IPR013848">
    <property type="entry name" value="Methylthiotransferase_N"/>
</dbReference>
<keyword evidence="5 13" id="KW-0949">S-adenosyl-L-methionine</keyword>
<feature type="domain" description="Radical SAM core" evidence="15">
    <location>
        <begin position="145"/>
        <end position="374"/>
    </location>
</feature>
<dbReference type="NCBIfam" id="TIGR00089">
    <property type="entry name" value="MiaB/RimO family radical SAM methylthiotransferase"/>
    <property type="match status" value="1"/>
</dbReference>
<dbReference type="InterPro" id="IPR038135">
    <property type="entry name" value="Methylthiotransferase_N_sf"/>
</dbReference>
<dbReference type="GO" id="GO:0005829">
    <property type="term" value="C:cytosol"/>
    <property type="evidence" value="ECO:0007669"/>
    <property type="project" value="TreeGrafter"/>
</dbReference>
<dbReference type="PANTHER" id="PTHR43020">
    <property type="entry name" value="CDK5 REGULATORY SUBUNIT-ASSOCIATED PROTEIN 1"/>
    <property type="match status" value="1"/>
</dbReference>
<feature type="binding site" evidence="13">
    <location>
        <position position="83"/>
    </location>
    <ligand>
        <name>[4Fe-4S] cluster</name>
        <dbReference type="ChEBI" id="CHEBI:49883"/>
        <label>1</label>
    </ligand>
</feature>
<evidence type="ECO:0000256" key="6">
    <source>
        <dbReference type="ARBA" id="ARBA00022723"/>
    </source>
</evidence>
<feature type="binding site" evidence="13">
    <location>
        <position position="166"/>
    </location>
    <ligand>
        <name>[4Fe-4S] cluster</name>
        <dbReference type="ChEBI" id="CHEBI:49883"/>
        <label>2</label>
        <note>4Fe-4S-S-AdoMet</note>
    </ligand>
</feature>
<dbReference type="PROSITE" id="PS01278">
    <property type="entry name" value="MTTASE_RADICAL"/>
    <property type="match status" value="1"/>
</dbReference>
<comment type="subcellular location">
    <subcellularLocation>
        <location evidence="13">Cytoplasm</location>
    </subcellularLocation>
</comment>
<proteinExistence type="inferred from homology"/>
<evidence type="ECO:0000256" key="9">
    <source>
        <dbReference type="ARBA" id="ARBA00033765"/>
    </source>
</evidence>
<reference evidence="16 17" key="1">
    <citation type="journal article" date="2013" name="Genome Announc.">
        <title>Draft genome sequences for three mercury-methylating, sulfate-reducing bacteria.</title>
        <authorList>
            <person name="Brown S.D."/>
            <person name="Hurt R.A.Jr."/>
            <person name="Gilmour C.C."/>
            <person name="Elias D.A."/>
        </authorList>
    </citation>
    <scope>NUCLEOTIDE SEQUENCE [LARGE SCALE GENOMIC DNA]</scope>
    <source>
        <strain evidence="16 17">DSM 2059</strain>
    </source>
</reference>
<keyword evidence="3 13" id="KW-0963">Cytoplasm</keyword>
<dbReference type="EC" id="2.8.4.3" evidence="9 13"/>
<evidence type="ECO:0000256" key="3">
    <source>
        <dbReference type="ARBA" id="ARBA00022490"/>
    </source>
</evidence>
<dbReference type="RefSeq" id="WP_020875235.1">
    <property type="nucleotide sequence ID" value="NZ_ATHJ01000011.1"/>
</dbReference>
<keyword evidence="17" id="KW-1185">Reference proteome</keyword>
<dbReference type="Pfam" id="PF00919">
    <property type="entry name" value="UPF0004"/>
    <property type="match status" value="1"/>
</dbReference>
<feature type="binding site" evidence="13">
    <location>
        <position position="159"/>
    </location>
    <ligand>
        <name>[4Fe-4S] cluster</name>
        <dbReference type="ChEBI" id="CHEBI:49883"/>
        <label>2</label>
        <note>4Fe-4S-S-AdoMet</note>
    </ligand>
</feature>
<feature type="domain" description="MTTase N-terminal" evidence="14">
    <location>
        <begin position="4"/>
        <end position="120"/>
    </location>
</feature>
<dbReference type="Proteomes" id="UP000014977">
    <property type="component" value="Unassembled WGS sequence"/>
</dbReference>
<dbReference type="SFLD" id="SFLDG01082">
    <property type="entry name" value="B12-binding_domain_containing"/>
    <property type="match status" value="1"/>
</dbReference>
<name>S7VKB2_DESML</name>
<dbReference type="InterPro" id="IPR006463">
    <property type="entry name" value="MiaB_methiolase"/>
</dbReference>
<evidence type="ECO:0000256" key="12">
    <source>
        <dbReference type="ARBA" id="ARBA00081141"/>
    </source>
</evidence>
<feature type="binding site" evidence="13">
    <location>
        <position position="163"/>
    </location>
    <ligand>
        <name>[4Fe-4S] cluster</name>
        <dbReference type="ChEBI" id="CHEBI:49883"/>
        <label>2</label>
        <note>4Fe-4S-S-AdoMet</note>
    </ligand>
</feature>
<evidence type="ECO:0000256" key="7">
    <source>
        <dbReference type="ARBA" id="ARBA00023004"/>
    </source>
</evidence>
<dbReference type="PROSITE" id="PS51918">
    <property type="entry name" value="RADICAL_SAM"/>
    <property type="match status" value="1"/>
</dbReference>
<dbReference type="EMBL" id="ATHJ01000011">
    <property type="protein sequence ID" value="EPR45008.1"/>
    <property type="molecule type" value="Genomic_DNA"/>
</dbReference>
<comment type="similarity">
    <text evidence="13">Belongs to the methylthiotransferase family. MiaB subfamily.</text>
</comment>
<dbReference type="NCBIfam" id="TIGR01574">
    <property type="entry name" value="miaB-methiolase"/>
    <property type="match status" value="1"/>
</dbReference>
<evidence type="ECO:0000313" key="16">
    <source>
        <dbReference type="EMBL" id="EPR45008.1"/>
    </source>
</evidence>
<accession>S7VKB2</accession>
<dbReference type="PROSITE" id="PS51449">
    <property type="entry name" value="MTTASE_N"/>
    <property type="match status" value="1"/>
</dbReference>
<evidence type="ECO:0000256" key="8">
    <source>
        <dbReference type="ARBA" id="ARBA00023014"/>
    </source>
</evidence>
<evidence type="ECO:0000256" key="1">
    <source>
        <dbReference type="ARBA" id="ARBA00003234"/>
    </source>
</evidence>
<dbReference type="Pfam" id="PF04055">
    <property type="entry name" value="Radical_SAM"/>
    <property type="match status" value="1"/>
</dbReference>
<keyword evidence="13" id="KW-0819">tRNA processing</keyword>
<evidence type="ECO:0000256" key="4">
    <source>
        <dbReference type="ARBA" id="ARBA00022679"/>
    </source>
</evidence>
<feature type="binding site" evidence="13">
    <location>
        <position position="49"/>
    </location>
    <ligand>
        <name>[4Fe-4S] cluster</name>
        <dbReference type="ChEBI" id="CHEBI:49883"/>
        <label>1</label>
    </ligand>
</feature>
<dbReference type="PATRIC" id="fig|1121405.3.peg.211"/>
<evidence type="ECO:0000256" key="11">
    <source>
        <dbReference type="ARBA" id="ARBA00080698"/>
    </source>
</evidence>
<comment type="caution">
    <text evidence="16">The sequence shown here is derived from an EMBL/GenBank/DDBJ whole genome shotgun (WGS) entry which is preliminary data.</text>
</comment>
<evidence type="ECO:0000256" key="10">
    <source>
        <dbReference type="ARBA" id="ARBA00068570"/>
    </source>
</evidence>
<gene>
    <name evidence="13" type="primary">miaB</name>
    <name evidence="16" type="ORF">dsmv_1044</name>
</gene>
<dbReference type="STRING" id="897.B2D07_12125"/>
<comment type="catalytic activity">
    <reaction evidence="13">
        <text>N(6)-dimethylallyladenosine(37) in tRNA + (sulfur carrier)-SH + AH2 + 2 S-adenosyl-L-methionine = 2-methylsulfanyl-N(6)-dimethylallyladenosine(37) in tRNA + (sulfur carrier)-H + 5'-deoxyadenosine + L-methionine + A + S-adenosyl-L-homocysteine + 2 H(+)</text>
        <dbReference type="Rhea" id="RHEA:37067"/>
        <dbReference type="Rhea" id="RHEA-COMP:10375"/>
        <dbReference type="Rhea" id="RHEA-COMP:10376"/>
        <dbReference type="Rhea" id="RHEA-COMP:14737"/>
        <dbReference type="Rhea" id="RHEA-COMP:14739"/>
        <dbReference type="ChEBI" id="CHEBI:13193"/>
        <dbReference type="ChEBI" id="CHEBI:15378"/>
        <dbReference type="ChEBI" id="CHEBI:17319"/>
        <dbReference type="ChEBI" id="CHEBI:17499"/>
        <dbReference type="ChEBI" id="CHEBI:29917"/>
        <dbReference type="ChEBI" id="CHEBI:57844"/>
        <dbReference type="ChEBI" id="CHEBI:57856"/>
        <dbReference type="ChEBI" id="CHEBI:59789"/>
        <dbReference type="ChEBI" id="CHEBI:64428"/>
        <dbReference type="ChEBI" id="CHEBI:74415"/>
        <dbReference type="ChEBI" id="CHEBI:74417"/>
        <dbReference type="EC" id="2.8.4.3"/>
    </reaction>
</comment>
<dbReference type="PANTHER" id="PTHR43020:SF2">
    <property type="entry name" value="MITOCHONDRIAL TRNA METHYLTHIOTRANSFERASE CDK5RAP1"/>
    <property type="match status" value="1"/>
</dbReference>
<dbReference type="AlphaFoldDB" id="S7VKB2"/>
<dbReference type="InterPro" id="IPR023404">
    <property type="entry name" value="rSAM_horseshoe"/>
</dbReference>
<dbReference type="Gene3D" id="3.80.30.20">
    <property type="entry name" value="tm_1862 like domain"/>
    <property type="match status" value="1"/>
</dbReference>
<dbReference type="Gene3D" id="3.40.50.12160">
    <property type="entry name" value="Methylthiotransferase, N-terminal domain"/>
    <property type="match status" value="1"/>
</dbReference>
<dbReference type="FunFam" id="3.80.30.20:FF:000001">
    <property type="entry name" value="tRNA-2-methylthio-N(6)-dimethylallyladenosine synthase 2"/>
    <property type="match status" value="1"/>
</dbReference>
<dbReference type="SFLD" id="SFLDG01061">
    <property type="entry name" value="methylthiotransferase"/>
    <property type="match status" value="1"/>
</dbReference>
<evidence type="ECO:0000256" key="13">
    <source>
        <dbReference type="HAMAP-Rule" id="MF_01864"/>
    </source>
</evidence>
<dbReference type="InterPro" id="IPR020612">
    <property type="entry name" value="Methylthiotransferase_CS"/>
</dbReference>
<comment type="subunit">
    <text evidence="13">Monomer.</text>
</comment>
<dbReference type="FunFam" id="3.40.50.12160:FF:000003">
    <property type="entry name" value="CDK5 regulatory subunit-associated protein 1"/>
    <property type="match status" value="1"/>
</dbReference>
<dbReference type="HAMAP" id="MF_01864">
    <property type="entry name" value="tRNA_metthiotr_MiaB"/>
    <property type="match status" value="1"/>
</dbReference>
<organism evidence="16 17">
    <name type="scientific">Desulfococcus multivorans DSM 2059</name>
    <dbReference type="NCBI Taxonomy" id="1121405"/>
    <lineage>
        <taxon>Bacteria</taxon>
        <taxon>Pseudomonadati</taxon>
        <taxon>Thermodesulfobacteriota</taxon>
        <taxon>Desulfobacteria</taxon>
        <taxon>Desulfobacterales</taxon>
        <taxon>Desulfococcaceae</taxon>
        <taxon>Desulfococcus</taxon>
    </lineage>
</organism>
<dbReference type="SUPFAM" id="SSF102114">
    <property type="entry name" value="Radical SAM enzymes"/>
    <property type="match status" value="1"/>
</dbReference>
<protein>
    <recommendedName>
        <fullName evidence="10 13">tRNA-2-methylthio-N(6)-dimethylallyladenosine synthase</fullName>
        <ecNumber evidence="9 13">2.8.4.3</ecNumber>
    </recommendedName>
    <alternativeName>
        <fullName evidence="12 13">(Dimethylallyl)adenosine tRNA methylthiotransferase MiaB</fullName>
    </alternativeName>
    <alternativeName>
        <fullName evidence="11 13">tRNA-i(6)A37 methylthiotransferase</fullName>
    </alternativeName>
</protein>
<dbReference type="InterPro" id="IPR058240">
    <property type="entry name" value="rSAM_sf"/>
</dbReference>
<dbReference type="CDD" id="cd01335">
    <property type="entry name" value="Radical_SAM"/>
    <property type="match status" value="1"/>
</dbReference>
<dbReference type="GO" id="GO:0035597">
    <property type="term" value="F:tRNA-2-methylthio-N(6)-dimethylallyladenosine(37) synthase activity"/>
    <property type="evidence" value="ECO:0007669"/>
    <property type="project" value="UniProtKB-EC"/>
</dbReference>
<keyword evidence="6 13" id="KW-0479">Metal-binding</keyword>
<dbReference type="InterPro" id="IPR006638">
    <property type="entry name" value="Elp3/MiaA/NifB-like_rSAM"/>
</dbReference>
<dbReference type="GO" id="GO:0046872">
    <property type="term" value="F:metal ion binding"/>
    <property type="evidence" value="ECO:0007669"/>
    <property type="project" value="UniProtKB-KW"/>
</dbReference>
<dbReference type="eggNOG" id="COG0621">
    <property type="taxonomic scope" value="Bacteria"/>
</dbReference>
<evidence type="ECO:0000259" key="14">
    <source>
        <dbReference type="PROSITE" id="PS51449"/>
    </source>
</evidence>
<sequence>MNTKQLFIQTIGCQMNVYDSEQIVSLLKPLGYVSTDALDRADLVVLNTCAIREKAVQKAFSFLGRLAELKRKNPRMIIAVGGCVAQQEGRSMLKRAPILDIVFGTQAVGRLPGMIRRVEARRCRIIDVAVTDGVEEFDIPDADREREGASRFVTIMQGCDNFCTYCVVPYVRGREFSRRPGRILCEIEALVDAGVREVTLLGQNVNSYGKKEGLIPFEALLARINAVDGLHRIRFTTSHPKDLSPGLMSAFADLEKLCAHIHLPVQSGSNAVLNRMHRRYTREDYLEKVRRLRELRPDIAVTSDIIVGFPGESRADFEATLDLVREIEFDGLFAFMYSDRPNAPAARFPDKVTEDEKKDRLQELLSLQERYTFLKNRALVGTDQEILVDGPSKRQSGQDGEPPAFRTALTDNDTDACAIHSGAIQWSGRTFGNKIIHFTETDNAPDFTRDLTGERILIRVEDAFCHSLRGRPTSRVGHSLKGEDCHAA</sequence>
<dbReference type="SMART" id="SM00729">
    <property type="entry name" value="Elp3"/>
    <property type="match status" value="1"/>
</dbReference>
<comment type="function">
    <text evidence="1 13">Catalyzes the methylthiolation of N6-(dimethylallyl)adenosine (i(6)A), leading to the formation of 2-methylthio-N6-(dimethylallyl)adenosine (ms(2)i(6)A) at position 37 in tRNAs that read codons beginning with uridine.</text>
</comment>
<comment type="cofactor">
    <cofactor evidence="13">
        <name>[4Fe-4S] cluster</name>
        <dbReference type="ChEBI" id="CHEBI:49883"/>
    </cofactor>
    <text evidence="13">Binds 2 [4Fe-4S] clusters. One cluster is coordinated with 3 cysteines and an exchangeable S-adenosyl-L-methionine.</text>
</comment>